<evidence type="ECO:0000256" key="1">
    <source>
        <dbReference type="ARBA" id="ARBA00004123"/>
    </source>
</evidence>
<proteinExistence type="inferred from homology"/>
<dbReference type="GO" id="GO:0008270">
    <property type="term" value="F:zinc ion binding"/>
    <property type="evidence" value="ECO:0007669"/>
    <property type="project" value="UniProtKB-KW"/>
</dbReference>
<dbReference type="Gene3D" id="4.10.1110.10">
    <property type="entry name" value="AN1-like Zinc finger"/>
    <property type="match status" value="1"/>
</dbReference>
<feature type="compositionally biased region" description="Basic and acidic residues" evidence="16">
    <location>
        <begin position="971"/>
        <end position="996"/>
    </location>
</feature>
<dbReference type="CDD" id="cd18808">
    <property type="entry name" value="SF1_C_Upf1"/>
    <property type="match status" value="1"/>
</dbReference>
<feature type="domain" description="R3H" evidence="18">
    <location>
        <begin position="705"/>
        <end position="769"/>
    </location>
</feature>
<keyword evidence="11" id="KW-0067">ATP-binding</keyword>
<evidence type="ECO:0000313" key="19">
    <source>
        <dbReference type="EnsemblMetazoa" id="G24798.1:cds"/>
    </source>
</evidence>
<feature type="region of interest" description="Disordered" evidence="16">
    <location>
        <begin position="968"/>
        <end position="1005"/>
    </location>
</feature>
<evidence type="ECO:0000256" key="9">
    <source>
        <dbReference type="ARBA" id="ARBA00022806"/>
    </source>
</evidence>
<evidence type="ECO:0000256" key="3">
    <source>
        <dbReference type="ARBA" id="ARBA00007913"/>
    </source>
</evidence>
<feature type="compositionally biased region" description="Basic and acidic residues" evidence="16">
    <location>
        <begin position="693"/>
        <end position="706"/>
    </location>
</feature>
<dbReference type="CDD" id="cd18044">
    <property type="entry name" value="DEXXQc_SMUBP2"/>
    <property type="match status" value="1"/>
</dbReference>
<dbReference type="EnsemblMetazoa" id="G24798.7">
    <property type="protein sequence ID" value="G24798.7:cds"/>
    <property type="gene ID" value="G24798"/>
</dbReference>
<keyword evidence="9" id="KW-0347">Helicase</keyword>
<dbReference type="Pfam" id="PF01428">
    <property type="entry name" value="zf-AN1"/>
    <property type="match status" value="1"/>
</dbReference>
<evidence type="ECO:0000256" key="16">
    <source>
        <dbReference type="SAM" id="MobiDB-lite"/>
    </source>
</evidence>
<keyword evidence="6" id="KW-0547">Nucleotide-binding</keyword>
<dbReference type="Proteomes" id="UP000005408">
    <property type="component" value="Unassembled WGS sequence"/>
</dbReference>
<evidence type="ECO:0000256" key="10">
    <source>
        <dbReference type="ARBA" id="ARBA00022833"/>
    </source>
</evidence>
<dbReference type="Pfam" id="PF01424">
    <property type="entry name" value="R3H"/>
    <property type="match status" value="1"/>
</dbReference>
<dbReference type="OrthoDB" id="6513042at2759"/>
<feature type="region of interest" description="Disordered" evidence="16">
    <location>
        <begin position="785"/>
        <end position="822"/>
    </location>
</feature>
<evidence type="ECO:0000256" key="12">
    <source>
        <dbReference type="ARBA" id="ARBA00022884"/>
    </source>
</evidence>
<dbReference type="FunFam" id="3.30.1370.50:FF:000002">
    <property type="entry name" value="Immunoglobulin mu DNA-binding protein 2"/>
    <property type="match status" value="1"/>
</dbReference>
<dbReference type="SMART" id="SM00382">
    <property type="entry name" value="AAA"/>
    <property type="match status" value="1"/>
</dbReference>
<evidence type="ECO:0000256" key="7">
    <source>
        <dbReference type="ARBA" id="ARBA00022771"/>
    </source>
</evidence>
<feature type="domain" description="AN1-type" evidence="17">
    <location>
        <begin position="905"/>
        <end position="954"/>
    </location>
</feature>
<dbReference type="GO" id="GO:0003723">
    <property type="term" value="F:RNA binding"/>
    <property type="evidence" value="ECO:0007669"/>
    <property type="project" value="UniProtKB-KW"/>
</dbReference>
<dbReference type="GO" id="GO:0003677">
    <property type="term" value="F:DNA binding"/>
    <property type="evidence" value="ECO:0007669"/>
    <property type="project" value="InterPro"/>
</dbReference>
<dbReference type="Pfam" id="PF13086">
    <property type="entry name" value="AAA_11"/>
    <property type="match status" value="1"/>
</dbReference>
<protein>
    <recommendedName>
        <fullName evidence="21">DNA-binding protein SMUBP-2</fullName>
    </recommendedName>
</protein>
<dbReference type="InterPro" id="IPR003593">
    <property type="entry name" value="AAA+_ATPase"/>
</dbReference>
<dbReference type="SMART" id="SM00393">
    <property type="entry name" value="R3H"/>
    <property type="match status" value="1"/>
</dbReference>
<feature type="compositionally biased region" description="Basic and acidic residues" evidence="16">
    <location>
        <begin position="785"/>
        <end position="795"/>
    </location>
</feature>
<feature type="region of interest" description="Disordered" evidence="16">
    <location>
        <begin position="853"/>
        <end position="881"/>
    </location>
</feature>
<dbReference type="OMA" id="TIIHGPP"/>
<dbReference type="GO" id="GO:0005524">
    <property type="term" value="F:ATP binding"/>
    <property type="evidence" value="ECO:0007669"/>
    <property type="project" value="UniProtKB-KW"/>
</dbReference>
<evidence type="ECO:0000256" key="2">
    <source>
        <dbReference type="ARBA" id="ARBA00004496"/>
    </source>
</evidence>
<dbReference type="InterPro" id="IPR035896">
    <property type="entry name" value="AN1-like_Znf"/>
</dbReference>
<feature type="region of interest" description="Disordered" evidence="16">
    <location>
        <begin position="655"/>
        <end position="706"/>
    </location>
</feature>
<keyword evidence="7 15" id="KW-0863">Zinc-finger</keyword>
<dbReference type="InterPro" id="IPR050534">
    <property type="entry name" value="Coronavir_polyprotein_1ab"/>
</dbReference>
<sequence>MSLEKFVNQHIQLLDKEREAEIEETRHVNETLPPKELQRRGVCLLKLHIRSRRTGFYGRTVVTFEPGGALQELPAHNITPGDIVSLTASSAHQGDEGFGSGIVTHAGKSAISVAFDDKEDLYDLQEEDLYKLTKLANDVTYKRLKNALNNLKKGDFGGSSRLVDVLFGETDLSSPYNLKDIHLVNSGLDESQEDAVRFALAQPEVAIVHGPPGTGKTTTVIEIIIQAIKQGNKILACAPSNIAVDNLVERLAQHKQKVVRLGHPARVLPHIQKYSLDAILSSSEETRLVEDVRKDLDKNLSAIRKTRDHGEKQKIREDVKYLRKELRQREEAASKEVLKRADVVLATLSSADPRGPIRYLDNEHFDLVVIDECSQAVEAACWIPLLRAPRCVLAGDHLQLPPTILSKEAASAGLETTLMERLLDLYGGKVMRMLTTQYRMHQLIMQWSSDQLYEGKLTANSSVATHLLRDIEKVEETEETSEPLLLIDTAGCQLYELDVPEEISKGNEGEADIVSSHVEKLIKLGLNQEEIAVIAPYNLQVELLRLRLSNDYPKVEIKSVDGFQGREKEAVIISLVRSNKKGEVGFLAEKRRINVAITRARRHLAVVCDSETVGHDAFLKSLVDYMSANGVVKTAQEFVEAGIVYNKVTRPDHLNDLLTLPSNNKGAKPKSAKNQRKSQNKQKPAKTEGQIPEAEKYQKTEEETNERIQEFQGYLDTFVQEPSSGELEFPSSLNSHDRMLVHELSEKMGLIHISKGAGKERHIVVSKPGGGGGHDVVKCSSKQHLEKEKISEEKVAGAQNVELPSQAEEEFPEDKESQAAPNQKELDKIVCRLCSKSVIKANIQLHETHCLRMQRQKSAPKSADSSSKKHKDQSTPRAPNAHADVVAKLEKVDGDDLDSMIAAVQSVDRECSFKKCKTSTRTLGHNCEFCRRRFCLNHHIPEVHGCGDAAKAHARATIIREGVLYRGSGVPDKRPDPTRKAQLQKKLDKKLTDMATKRQGKKQKK</sequence>
<dbReference type="SUPFAM" id="SSF82708">
    <property type="entry name" value="R3H domain"/>
    <property type="match status" value="1"/>
</dbReference>
<dbReference type="AlphaFoldDB" id="A0A8W8KRY9"/>
<keyword evidence="10" id="KW-0862">Zinc</keyword>
<dbReference type="InterPro" id="IPR001374">
    <property type="entry name" value="R3H_dom"/>
</dbReference>
<comment type="catalytic activity">
    <reaction evidence="14">
        <text>ATP + H2O = ADP + phosphate + H(+)</text>
        <dbReference type="Rhea" id="RHEA:13065"/>
        <dbReference type="ChEBI" id="CHEBI:15377"/>
        <dbReference type="ChEBI" id="CHEBI:15378"/>
        <dbReference type="ChEBI" id="CHEBI:30616"/>
        <dbReference type="ChEBI" id="CHEBI:43474"/>
        <dbReference type="ChEBI" id="CHEBI:456216"/>
        <dbReference type="EC" id="3.6.4.12"/>
    </reaction>
    <physiologicalReaction direction="left-to-right" evidence="14">
        <dbReference type="Rhea" id="RHEA:13066"/>
    </physiologicalReaction>
</comment>
<dbReference type="GO" id="GO:0016787">
    <property type="term" value="F:hydrolase activity"/>
    <property type="evidence" value="ECO:0007669"/>
    <property type="project" value="UniProtKB-KW"/>
</dbReference>
<evidence type="ECO:0008006" key="21">
    <source>
        <dbReference type="Google" id="ProtNLM"/>
    </source>
</evidence>
<reference evidence="19" key="1">
    <citation type="submission" date="2022-08" db="UniProtKB">
        <authorList>
            <consortium name="EnsemblMetazoa"/>
        </authorList>
    </citation>
    <scope>IDENTIFICATION</scope>
    <source>
        <strain evidence="19">05x7-T-G4-1.051#20</strain>
    </source>
</reference>
<dbReference type="PROSITE" id="PS51039">
    <property type="entry name" value="ZF_AN1"/>
    <property type="match status" value="1"/>
</dbReference>
<dbReference type="FunFam" id="3.40.50.300:FF:001146">
    <property type="entry name" value="DNA-binding protein SMUBP-2 isoform X1"/>
    <property type="match status" value="1"/>
</dbReference>
<dbReference type="InterPro" id="IPR036867">
    <property type="entry name" value="R3H_dom_sf"/>
</dbReference>
<keyword evidence="5" id="KW-0479">Metal-binding</keyword>
<dbReference type="SUPFAM" id="SSF118310">
    <property type="entry name" value="AN1-like Zinc finger"/>
    <property type="match status" value="1"/>
</dbReference>
<dbReference type="InterPro" id="IPR041677">
    <property type="entry name" value="DNA2/NAM7_AAA_11"/>
</dbReference>
<keyword evidence="4" id="KW-0963">Cytoplasm</keyword>
<dbReference type="InterPro" id="IPR027417">
    <property type="entry name" value="P-loop_NTPase"/>
</dbReference>
<dbReference type="InterPro" id="IPR004483">
    <property type="entry name" value="SMUBP-2/Hcs1-like"/>
</dbReference>
<evidence type="ECO:0000256" key="5">
    <source>
        <dbReference type="ARBA" id="ARBA00022723"/>
    </source>
</evidence>
<evidence type="ECO:0000256" key="14">
    <source>
        <dbReference type="ARBA" id="ARBA00048432"/>
    </source>
</evidence>
<keyword evidence="12" id="KW-0694">RNA-binding</keyword>
<dbReference type="Gene3D" id="3.30.1370.50">
    <property type="entry name" value="R3H-like domain"/>
    <property type="match status" value="1"/>
</dbReference>
<keyword evidence="8" id="KW-0378">Hydrolase</keyword>
<dbReference type="Pfam" id="PF21138">
    <property type="entry name" value="SMUBP-2_HCS1_1B"/>
    <property type="match status" value="1"/>
</dbReference>
<dbReference type="GO" id="GO:0005634">
    <property type="term" value="C:nucleus"/>
    <property type="evidence" value="ECO:0007669"/>
    <property type="project" value="UniProtKB-SubCell"/>
</dbReference>
<evidence type="ECO:0000256" key="11">
    <source>
        <dbReference type="ARBA" id="ARBA00022840"/>
    </source>
</evidence>
<dbReference type="SMART" id="SM00487">
    <property type="entry name" value="DEXDc"/>
    <property type="match status" value="1"/>
</dbReference>
<dbReference type="Gene3D" id="3.40.50.300">
    <property type="entry name" value="P-loop containing nucleotide triphosphate hydrolases"/>
    <property type="match status" value="2"/>
</dbReference>
<feature type="compositionally biased region" description="Low complexity" evidence="16">
    <location>
        <begin position="856"/>
        <end position="865"/>
    </location>
</feature>
<dbReference type="InterPro" id="IPR014001">
    <property type="entry name" value="Helicase_ATP-bd"/>
</dbReference>
<evidence type="ECO:0000259" key="18">
    <source>
        <dbReference type="PROSITE" id="PS51061"/>
    </source>
</evidence>
<dbReference type="InterPro" id="IPR000058">
    <property type="entry name" value="Znf_AN1"/>
</dbReference>
<dbReference type="PANTHER" id="PTHR43788">
    <property type="entry name" value="DNA2/NAM7 HELICASE FAMILY MEMBER"/>
    <property type="match status" value="1"/>
</dbReference>
<keyword evidence="13" id="KW-0539">Nucleus</keyword>
<name>A0A8W8KRY9_MAGGI</name>
<dbReference type="Gene3D" id="2.40.30.270">
    <property type="match status" value="1"/>
</dbReference>
<dbReference type="GO" id="GO:0043139">
    <property type="term" value="F:5'-3' DNA helicase activity"/>
    <property type="evidence" value="ECO:0007669"/>
    <property type="project" value="TreeGrafter"/>
</dbReference>
<dbReference type="InterPro" id="IPR047187">
    <property type="entry name" value="SF1_C_Upf1"/>
</dbReference>
<evidence type="ECO:0000256" key="8">
    <source>
        <dbReference type="ARBA" id="ARBA00022801"/>
    </source>
</evidence>
<dbReference type="InterPro" id="IPR041679">
    <property type="entry name" value="DNA2/NAM7-like_C"/>
</dbReference>
<dbReference type="PROSITE" id="PS51061">
    <property type="entry name" value="R3H"/>
    <property type="match status" value="1"/>
</dbReference>
<feature type="compositionally biased region" description="Basic residues" evidence="16">
    <location>
        <begin position="667"/>
        <end position="684"/>
    </location>
</feature>
<evidence type="ECO:0000256" key="15">
    <source>
        <dbReference type="PROSITE-ProRule" id="PRU00449"/>
    </source>
</evidence>
<organism evidence="19 20">
    <name type="scientific">Magallana gigas</name>
    <name type="common">Pacific oyster</name>
    <name type="synonym">Crassostrea gigas</name>
    <dbReference type="NCBI Taxonomy" id="29159"/>
    <lineage>
        <taxon>Eukaryota</taxon>
        <taxon>Metazoa</taxon>
        <taxon>Spiralia</taxon>
        <taxon>Lophotrochozoa</taxon>
        <taxon>Mollusca</taxon>
        <taxon>Bivalvia</taxon>
        <taxon>Autobranchia</taxon>
        <taxon>Pteriomorphia</taxon>
        <taxon>Ostreida</taxon>
        <taxon>Ostreoidea</taxon>
        <taxon>Ostreidae</taxon>
        <taxon>Magallana</taxon>
    </lineage>
</organism>
<evidence type="ECO:0000256" key="13">
    <source>
        <dbReference type="ARBA" id="ARBA00023242"/>
    </source>
</evidence>
<dbReference type="GO" id="GO:0005737">
    <property type="term" value="C:cytoplasm"/>
    <property type="evidence" value="ECO:0007669"/>
    <property type="project" value="UniProtKB-SubCell"/>
</dbReference>
<evidence type="ECO:0000313" key="20">
    <source>
        <dbReference type="Proteomes" id="UP000005408"/>
    </source>
</evidence>
<dbReference type="PANTHER" id="PTHR43788:SF8">
    <property type="entry name" value="DNA-BINDING PROTEIN SMUBP-2"/>
    <property type="match status" value="1"/>
</dbReference>
<evidence type="ECO:0000259" key="17">
    <source>
        <dbReference type="PROSITE" id="PS51039"/>
    </source>
</evidence>
<dbReference type="SUPFAM" id="SSF52540">
    <property type="entry name" value="P-loop containing nucleoside triphosphate hydrolases"/>
    <property type="match status" value="1"/>
</dbReference>
<dbReference type="SMART" id="SM00154">
    <property type="entry name" value="ZnF_AN1"/>
    <property type="match status" value="1"/>
</dbReference>
<dbReference type="InterPro" id="IPR048761">
    <property type="entry name" value="SMUBP-2_HCS1_1B"/>
</dbReference>
<evidence type="ECO:0000256" key="4">
    <source>
        <dbReference type="ARBA" id="ARBA00022490"/>
    </source>
</evidence>
<comment type="subcellular location">
    <subcellularLocation>
        <location evidence="2">Cytoplasm</location>
    </subcellularLocation>
    <subcellularLocation>
        <location evidence="1">Nucleus</location>
    </subcellularLocation>
</comment>
<dbReference type="NCBIfam" id="TIGR00376">
    <property type="entry name" value="IGHMBP2 family helicase"/>
    <property type="match status" value="1"/>
</dbReference>
<dbReference type="EnsemblMetazoa" id="G24798.1">
    <property type="protein sequence ID" value="G24798.1:cds"/>
    <property type="gene ID" value="G24798"/>
</dbReference>
<dbReference type="Pfam" id="PF13087">
    <property type="entry name" value="AAA_12"/>
    <property type="match status" value="1"/>
</dbReference>
<comment type="similarity">
    <text evidence="3">Belongs to the DNA2/NAM7 helicase family.</text>
</comment>
<evidence type="ECO:0000256" key="6">
    <source>
        <dbReference type="ARBA" id="ARBA00022741"/>
    </source>
</evidence>
<keyword evidence="20" id="KW-1185">Reference proteome</keyword>
<accession>A0A8W8KRY9</accession>